<feature type="compositionally biased region" description="Polar residues" evidence="1">
    <location>
        <begin position="77"/>
        <end position="89"/>
    </location>
</feature>
<dbReference type="KEGG" id="tet:TTHERM_00471750"/>
<keyword evidence="3" id="KW-1185">Reference proteome</keyword>
<accession>I7MD30</accession>
<sequence length="561" mass="66201">MKSSLKKQSNIGSQTLNQKQDQYTKFQQGGIQEFKQNVNQQTKSEIGSFLPFKGRKERSKLRIAQIYSDNIQHKDPQQQPLNQQNGKSLQRQNNQVNPNQVNTQIQSTSAQQQSQENKINLANSNTIPKEYNSNSNDLQVKNNINDQIKVNIIKAPLANTNQNTQDNKKDYESINKQQNIKQCTDGQVKDSFQLLQDNKQKKLNEHNKLDIKKADNSIKEIAKNDQQFPFEYKLQNRRRSSQKSKLDISINKSIAEINEGYQERDLEKEQFDIRKLVKNNQILDKENFQNGQVNKDVEDKIFNPQLSNYKGDRIQDSFTITVHTKYVKQIQITSVINFETVNQIDPELRLYHLLFDLIDNTEKTIQQEYTQCPEFLYYLNVLNNIVKTSFSKIATNRRKSIIIEQQQKVKECLFNKWETSKQRVINQMIEKYLKKYDKFKRIDEKLEQSKEYNYLKRTITGLISQQNSLSIPQKIIYSKIEEQQKLNIQEIEKQKNQALMKPVVDGLELIKKGQEHIIDQQNKMSKSYEKLTKIIFHDWKQIESFDEFAWLQDQTNQTQIQ</sequence>
<feature type="region of interest" description="Disordered" evidence="1">
    <location>
        <begin position="69"/>
        <end position="93"/>
    </location>
</feature>
<dbReference type="GeneID" id="7832255"/>
<gene>
    <name evidence="2" type="ORF">TTHERM_00471750</name>
</gene>
<reference evidence="3" key="1">
    <citation type="journal article" date="2006" name="PLoS Biol.">
        <title>Macronuclear genome sequence of the ciliate Tetrahymena thermophila, a model eukaryote.</title>
        <authorList>
            <person name="Eisen J.A."/>
            <person name="Coyne R.S."/>
            <person name="Wu M."/>
            <person name="Wu D."/>
            <person name="Thiagarajan M."/>
            <person name="Wortman J.R."/>
            <person name="Badger J.H."/>
            <person name="Ren Q."/>
            <person name="Amedeo P."/>
            <person name="Jones K.M."/>
            <person name="Tallon L.J."/>
            <person name="Delcher A.L."/>
            <person name="Salzberg S.L."/>
            <person name="Silva J.C."/>
            <person name="Haas B.J."/>
            <person name="Majoros W.H."/>
            <person name="Farzad M."/>
            <person name="Carlton J.M."/>
            <person name="Smith R.K. Jr."/>
            <person name="Garg J."/>
            <person name="Pearlman R.E."/>
            <person name="Karrer K.M."/>
            <person name="Sun L."/>
            <person name="Manning G."/>
            <person name="Elde N.C."/>
            <person name="Turkewitz A.P."/>
            <person name="Asai D.J."/>
            <person name="Wilkes D.E."/>
            <person name="Wang Y."/>
            <person name="Cai H."/>
            <person name="Collins K."/>
            <person name="Stewart B.A."/>
            <person name="Lee S.R."/>
            <person name="Wilamowska K."/>
            <person name="Weinberg Z."/>
            <person name="Ruzzo W.L."/>
            <person name="Wloga D."/>
            <person name="Gaertig J."/>
            <person name="Frankel J."/>
            <person name="Tsao C.-C."/>
            <person name="Gorovsky M.A."/>
            <person name="Keeling P.J."/>
            <person name="Waller R.F."/>
            <person name="Patron N.J."/>
            <person name="Cherry J.M."/>
            <person name="Stover N.A."/>
            <person name="Krieger C.J."/>
            <person name="del Toro C."/>
            <person name="Ryder H.F."/>
            <person name="Williamson S.C."/>
            <person name="Barbeau R.A."/>
            <person name="Hamilton E.P."/>
            <person name="Orias E."/>
        </authorList>
    </citation>
    <scope>NUCLEOTIDE SEQUENCE [LARGE SCALE GENOMIC DNA]</scope>
    <source>
        <strain evidence="3">SB210</strain>
    </source>
</reference>
<proteinExistence type="predicted"/>
<name>I7MD30_TETTS</name>
<feature type="region of interest" description="Disordered" evidence="1">
    <location>
        <begin position="1"/>
        <end position="28"/>
    </location>
</feature>
<dbReference type="AlphaFoldDB" id="I7MD30"/>
<evidence type="ECO:0000256" key="1">
    <source>
        <dbReference type="SAM" id="MobiDB-lite"/>
    </source>
</evidence>
<evidence type="ECO:0000313" key="3">
    <source>
        <dbReference type="Proteomes" id="UP000009168"/>
    </source>
</evidence>
<dbReference type="EMBL" id="GG662622">
    <property type="protein sequence ID" value="EAR85396.2"/>
    <property type="molecule type" value="Genomic_DNA"/>
</dbReference>
<evidence type="ECO:0000313" key="2">
    <source>
        <dbReference type="EMBL" id="EAR85396.2"/>
    </source>
</evidence>
<dbReference type="Proteomes" id="UP000009168">
    <property type="component" value="Unassembled WGS sequence"/>
</dbReference>
<organism evidence="2 3">
    <name type="scientific">Tetrahymena thermophila (strain SB210)</name>
    <dbReference type="NCBI Taxonomy" id="312017"/>
    <lineage>
        <taxon>Eukaryota</taxon>
        <taxon>Sar</taxon>
        <taxon>Alveolata</taxon>
        <taxon>Ciliophora</taxon>
        <taxon>Intramacronucleata</taxon>
        <taxon>Oligohymenophorea</taxon>
        <taxon>Hymenostomatida</taxon>
        <taxon>Tetrahymenina</taxon>
        <taxon>Tetrahymenidae</taxon>
        <taxon>Tetrahymena</taxon>
    </lineage>
</organism>
<dbReference type="RefSeq" id="XP_001033059.2">
    <property type="nucleotide sequence ID" value="XM_001033059.2"/>
</dbReference>
<dbReference type="InParanoid" id="I7MD30"/>
<protein>
    <submittedName>
        <fullName evidence="2">Uncharacterized protein</fullName>
    </submittedName>
</protein>